<reference evidence="1" key="2">
    <citation type="submission" date="2018-09" db="EMBL/GenBank/DDBJ databases">
        <authorList>
            <consortium name="NCBI Pathogen Detection Project"/>
        </authorList>
    </citation>
    <scope>NUCLEOTIDE SEQUENCE</scope>
    <source>
        <strain evidence="1">2702-77</strain>
    </source>
</reference>
<reference evidence="1" key="1">
    <citation type="journal article" date="2018" name="Genome Biol.">
        <title>SKESA: strategic k-mer extension for scrupulous assemblies.</title>
        <authorList>
            <person name="Souvorov A."/>
            <person name="Agarwala R."/>
            <person name="Lipman D.J."/>
        </authorList>
    </citation>
    <scope>NUCLEOTIDE SEQUENCE</scope>
    <source>
        <strain evidence="1">2702-77</strain>
    </source>
</reference>
<dbReference type="AlphaFoldDB" id="A0A702BX07"/>
<accession>A0A702BX07</accession>
<dbReference type="EMBL" id="DAAMHO010000006">
    <property type="protein sequence ID" value="HAC6693950.1"/>
    <property type="molecule type" value="Genomic_DNA"/>
</dbReference>
<gene>
    <name evidence="1" type="ORF">G0D16_06545</name>
</gene>
<protein>
    <submittedName>
        <fullName evidence="1">Uncharacterized protein</fullName>
    </submittedName>
</protein>
<evidence type="ECO:0000313" key="1">
    <source>
        <dbReference type="EMBL" id="HAC6693950.1"/>
    </source>
</evidence>
<sequence length="109" mass="12488">MRMMDILGGALKRLCYLFVVFPVPGAAGATGRIRINVNSVSCQVAALHCLALACRHQFYLAHFRAQTLSYAKIYWRERKRHACQTLLTAFIELKGHIYLAYRKTQWVIS</sequence>
<name>A0A702BX07_SALBN</name>
<proteinExistence type="predicted"/>
<organism evidence="1">
    <name type="scientific">Salmonella bongori serovar 44:r:-</name>
    <dbReference type="NCBI Taxonomy" id="1967585"/>
    <lineage>
        <taxon>Bacteria</taxon>
        <taxon>Pseudomonadati</taxon>
        <taxon>Pseudomonadota</taxon>
        <taxon>Gammaproteobacteria</taxon>
        <taxon>Enterobacterales</taxon>
        <taxon>Enterobacteriaceae</taxon>
        <taxon>Salmonella</taxon>
    </lineage>
</organism>
<comment type="caution">
    <text evidence="1">The sequence shown here is derived from an EMBL/GenBank/DDBJ whole genome shotgun (WGS) entry which is preliminary data.</text>
</comment>